<protein>
    <recommendedName>
        <fullName evidence="1">Purine catabolism PurC-like domain-containing protein</fullName>
    </recommendedName>
</protein>
<evidence type="ECO:0000313" key="2">
    <source>
        <dbReference type="EMBL" id="MDQ0270974.1"/>
    </source>
</evidence>
<comment type="caution">
    <text evidence="2">The sequence shown here is derived from an EMBL/GenBank/DDBJ whole genome shotgun (WGS) entry which is preliminary data.</text>
</comment>
<dbReference type="Pfam" id="PF07905">
    <property type="entry name" value="PucR"/>
    <property type="match status" value="1"/>
</dbReference>
<accession>A0ABU0AI95</accession>
<evidence type="ECO:0000259" key="1">
    <source>
        <dbReference type="Pfam" id="PF07905"/>
    </source>
</evidence>
<dbReference type="InterPro" id="IPR012914">
    <property type="entry name" value="PucR_dom"/>
</dbReference>
<evidence type="ECO:0000313" key="3">
    <source>
        <dbReference type="Proteomes" id="UP001238088"/>
    </source>
</evidence>
<organism evidence="2 3">
    <name type="scientific">Cytobacillus purgationiresistens</name>
    <dbReference type="NCBI Taxonomy" id="863449"/>
    <lineage>
        <taxon>Bacteria</taxon>
        <taxon>Bacillati</taxon>
        <taxon>Bacillota</taxon>
        <taxon>Bacilli</taxon>
        <taxon>Bacillales</taxon>
        <taxon>Bacillaceae</taxon>
        <taxon>Cytobacillus</taxon>
    </lineage>
</organism>
<dbReference type="Proteomes" id="UP001238088">
    <property type="component" value="Unassembled WGS sequence"/>
</dbReference>
<dbReference type="EMBL" id="JAUSUB010000011">
    <property type="protein sequence ID" value="MDQ0270974.1"/>
    <property type="molecule type" value="Genomic_DNA"/>
</dbReference>
<sequence length="126" mass="14329">MITVQDLFQLSVLKNFSVAAGYNGLHKKIVNVGILDYEFFDGVQLMREETFDPHSLVLSSLLFANKKPEILIEIIEELIKFNVSALAYKAVIFKDLPDATFSVDFSFNPIMIVIADIICYWFLNST</sequence>
<name>A0ABU0AI95_9BACI</name>
<feature type="domain" description="Purine catabolism PurC-like" evidence="1">
    <location>
        <begin position="6"/>
        <end position="99"/>
    </location>
</feature>
<proteinExistence type="predicted"/>
<gene>
    <name evidence="2" type="ORF">J2S17_002860</name>
</gene>
<keyword evidence="3" id="KW-1185">Reference proteome</keyword>
<reference evidence="2 3" key="1">
    <citation type="submission" date="2023-07" db="EMBL/GenBank/DDBJ databases">
        <title>Genomic Encyclopedia of Type Strains, Phase IV (KMG-IV): sequencing the most valuable type-strain genomes for metagenomic binning, comparative biology and taxonomic classification.</title>
        <authorList>
            <person name="Goeker M."/>
        </authorList>
    </citation>
    <scope>NUCLEOTIDE SEQUENCE [LARGE SCALE GENOMIC DNA]</scope>
    <source>
        <strain evidence="2 3">DSM 23494</strain>
    </source>
</reference>